<dbReference type="PANTHER" id="PTHR22911">
    <property type="entry name" value="ACYL-MALONYL CONDENSING ENZYME-RELATED"/>
    <property type="match status" value="1"/>
</dbReference>
<accession>A0A5A8F925</accession>
<evidence type="ECO:0000256" key="5">
    <source>
        <dbReference type="ARBA" id="ARBA00022692"/>
    </source>
</evidence>
<dbReference type="InterPro" id="IPR037185">
    <property type="entry name" value="EmrE-like"/>
</dbReference>
<evidence type="ECO:0000313" key="11">
    <source>
        <dbReference type="Proteomes" id="UP000322876"/>
    </source>
</evidence>
<feature type="domain" description="EamA" evidence="9">
    <location>
        <begin position="6"/>
        <end position="140"/>
    </location>
</feature>
<dbReference type="InterPro" id="IPR004626">
    <property type="entry name" value="RarD"/>
</dbReference>
<dbReference type="RefSeq" id="WP_149265203.1">
    <property type="nucleotide sequence ID" value="NZ_VFJB01000001.1"/>
</dbReference>
<evidence type="ECO:0000256" key="2">
    <source>
        <dbReference type="ARBA" id="ARBA00007362"/>
    </source>
</evidence>
<keyword evidence="5 8" id="KW-0812">Transmembrane</keyword>
<dbReference type="AlphaFoldDB" id="A0A5A8F925"/>
<dbReference type="SUPFAM" id="SSF103481">
    <property type="entry name" value="Multidrug resistance efflux transporter EmrE"/>
    <property type="match status" value="2"/>
</dbReference>
<dbReference type="NCBIfam" id="TIGR00688">
    <property type="entry name" value="rarD"/>
    <property type="match status" value="1"/>
</dbReference>
<feature type="transmembrane region" description="Helical" evidence="8">
    <location>
        <begin position="236"/>
        <end position="253"/>
    </location>
</feature>
<feature type="transmembrane region" description="Helical" evidence="8">
    <location>
        <begin position="68"/>
        <end position="88"/>
    </location>
</feature>
<dbReference type="Pfam" id="PF00892">
    <property type="entry name" value="EamA"/>
    <property type="match status" value="2"/>
</dbReference>
<dbReference type="OrthoDB" id="369870at2"/>
<dbReference type="GO" id="GO:0005886">
    <property type="term" value="C:plasma membrane"/>
    <property type="evidence" value="ECO:0007669"/>
    <property type="project" value="UniProtKB-SubCell"/>
</dbReference>
<keyword evidence="7 8" id="KW-0472">Membrane</keyword>
<dbReference type="InterPro" id="IPR000620">
    <property type="entry name" value="EamA_dom"/>
</dbReference>
<evidence type="ECO:0000256" key="8">
    <source>
        <dbReference type="SAM" id="Phobius"/>
    </source>
</evidence>
<keyword evidence="11" id="KW-1185">Reference proteome</keyword>
<reference evidence="10 11" key="1">
    <citation type="submission" date="2019-06" db="EMBL/GenBank/DDBJ databases">
        <title>Genomic insights into carbon and energy metabolism of Deferribacter autotrophicus revealed new metabolic traits in the phylum Deferribacteres.</title>
        <authorList>
            <person name="Slobodkin A.I."/>
            <person name="Slobodkina G.B."/>
            <person name="Allioux M."/>
            <person name="Alain K."/>
            <person name="Jebbar M."/>
            <person name="Shadrin V."/>
            <person name="Kublanov I.V."/>
            <person name="Toshchakov S.V."/>
            <person name="Bonch-Osmolovskaya E.A."/>
        </authorList>
    </citation>
    <scope>NUCLEOTIDE SEQUENCE [LARGE SCALE GENOMIC DNA]</scope>
    <source>
        <strain evidence="10 11">SL50</strain>
    </source>
</reference>
<keyword evidence="3" id="KW-0813">Transport</keyword>
<feature type="transmembrane region" description="Helical" evidence="8">
    <location>
        <begin position="37"/>
        <end position="56"/>
    </location>
</feature>
<name>A0A5A8F925_9BACT</name>
<proteinExistence type="inferred from homology"/>
<feature type="transmembrane region" description="Helical" evidence="8">
    <location>
        <begin position="7"/>
        <end position="25"/>
    </location>
</feature>
<feature type="transmembrane region" description="Helical" evidence="8">
    <location>
        <begin position="204"/>
        <end position="224"/>
    </location>
</feature>
<comment type="caution">
    <text evidence="10">The sequence shown here is derived from an EMBL/GenBank/DDBJ whole genome shotgun (WGS) entry which is preliminary data.</text>
</comment>
<organism evidence="10 11">
    <name type="scientific">Deferribacter autotrophicus</name>
    <dbReference type="NCBI Taxonomy" id="500465"/>
    <lineage>
        <taxon>Bacteria</taxon>
        <taxon>Pseudomonadati</taxon>
        <taxon>Deferribacterota</taxon>
        <taxon>Deferribacteres</taxon>
        <taxon>Deferribacterales</taxon>
        <taxon>Deferribacteraceae</taxon>
        <taxon>Deferribacter</taxon>
    </lineage>
</organism>
<comment type="subcellular location">
    <subcellularLocation>
        <location evidence="1">Cell membrane</location>
        <topology evidence="1">Multi-pass membrane protein</topology>
    </subcellularLocation>
</comment>
<keyword evidence="6 8" id="KW-1133">Transmembrane helix</keyword>
<feature type="transmembrane region" description="Helical" evidence="8">
    <location>
        <begin position="147"/>
        <end position="163"/>
    </location>
</feature>
<evidence type="ECO:0000259" key="9">
    <source>
        <dbReference type="Pfam" id="PF00892"/>
    </source>
</evidence>
<feature type="transmembrane region" description="Helical" evidence="8">
    <location>
        <begin position="259"/>
        <end position="277"/>
    </location>
</feature>
<dbReference type="EMBL" id="VFJB01000001">
    <property type="protein sequence ID" value="KAA0259382.1"/>
    <property type="molecule type" value="Genomic_DNA"/>
</dbReference>
<evidence type="ECO:0000256" key="7">
    <source>
        <dbReference type="ARBA" id="ARBA00023136"/>
    </source>
</evidence>
<gene>
    <name evidence="10" type="primary">rarD</name>
    <name evidence="10" type="ORF">FHQ18_00455</name>
</gene>
<protein>
    <submittedName>
        <fullName evidence="10">EamA family transporter RarD</fullName>
    </submittedName>
</protein>
<evidence type="ECO:0000256" key="3">
    <source>
        <dbReference type="ARBA" id="ARBA00022448"/>
    </source>
</evidence>
<dbReference type="Proteomes" id="UP000322876">
    <property type="component" value="Unassembled WGS sequence"/>
</dbReference>
<dbReference type="PANTHER" id="PTHR22911:SF137">
    <property type="entry name" value="SOLUTE CARRIER FAMILY 35 MEMBER G2-RELATED"/>
    <property type="match status" value="1"/>
</dbReference>
<feature type="transmembrane region" description="Helical" evidence="8">
    <location>
        <begin position="124"/>
        <end position="141"/>
    </location>
</feature>
<sequence length="283" mass="32441">MTERTKGFLASISAFIIWGILPFYWKKLIEIPALEILAYRISMTFILLAIYVTFKQGKKITYLFDKKIILTSAYSALFLALNWLIYVWGVNSNKIIECSLGYYITPLVSVLFGRIFFKEDFTKLQIISILFATVSVLLLTIKYGKFPYVAVSLAITFSFYSVFRKKSSVKSVNGLFLETAILTPVSIAYIVMYGHNLFHLKTTITSLLIFSGFVTATPLLMYVYGIRTLRLSTVGMLQYIGPTLMFIIGLFVYKETFTTTHLISFLFIWIAIAIFIFEPNKKR</sequence>
<evidence type="ECO:0000256" key="6">
    <source>
        <dbReference type="ARBA" id="ARBA00022989"/>
    </source>
</evidence>
<feature type="transmembrane region" description="Helical" evidence="8">
    <location>
        <begin position="100"/>
        <end position="117"/>
    </location>
</feature>
<feature type="domain" description="EamA" evidence="9">
    <location>
        <begin position="150"/>
        <end position="276"/>
    </location>
</feature>
<feature type="transmembrane region" description="Helical" evidence="8">
    <location>
        <begin position="175"/>
        <end position="192"/>
    </location>
</feature>
<evidence type="ECO:0000256" key="4">
    <source>
        <dbReference type="ARBA" id="ARBA00022475"/>
    </source>
</evidence>
<comment type="similarity">
    <text evidence="2">Belongs to the EamA transporter family.</text>
</comment>
<evidence type="ECO:0000256" key="1">
    <source>
        <dbReference type="ARBA" id="ARBA00004651"/>
    </source>
</evidence>
<keyword evidence="4" id="KW-1003">Cell membrane</keyword>
<evidence type="ECO:0000313" key="10">
    <source>
        <dbReference type="EMBL" id="KAA0259382.1"/>
    </source>
</evidence>